<name>A0ABS2C5I3_9PSED</name>
<accession>A0ABS2C5I3</accession>
<dbReference type="InterPro" id="IPR021329">
    <property type="entry name" value="DUF2938"/>
</dbReference>
<dbReference type="Proteomes" id="UP000745663">
    <property type="component" value="Unassembled WGS sequence"/>
</dbReference>
<keyword evidence="1" id="KW-0812">Transmembrane</keyword>
<keyword evidence="3" id="KW-1185">Reference proteome</keyword>
<protein>
    <submittedName>
        <fullName evidence="2">DUF2938 domain-containing protein</fullName>
    </submittedName>
</protein>
<keyword evidence="1" id="KW-0472">Membrane</keyword>
<feature type="transmembrane region" description="Helical" evidence="1">
    <location>
        <begin position="68"/>
        <end position="87"/>
    </location>
</feature>
<dbReference type="EMBL" id="JACOPV010000022">
    <property type="protein sequence ID" value="MBM5461130.1"/>
    <property type="molecule type" value="Genomic_DNA"/>
</dbReference>
<organism evidence="2 3">
    <name type="scientific">Pseudomonas arcuscaelestis</name>
    <dbReference type="NCBI Taxonomy" id="2710591"/>
    <lineage>
        <taxon>Bacteria</taxon>
        <taxon>Pseudomonadati</taxon>
        <taxon>Pseudomonadota</taxon>
        <taxon>Gammaproteobacteria</taxon>
        <taxon>Pseudomonadales</taxon>
        <taxon>Pseudomonadaceae</taxon>
        <taxon>Pseudomonas</taxon>
    </lineage>
</organism>
<feature type="transmembrane region" description="Helical" evidence="1">
    <location>
        <begin position="99"/>
        <end position="121"/>
    </location>
</feature>
<sequence>MSVSTFLNASLVIGAGATLLIDLWAMVLRRLGVPTLNFAMVGRWAGHLLQGRLRHAAIAKAKPIRAELMWGWIIHYAIGVLFAALLLAACGSDWLQSPLLWPALVVGVGSVVAPLCIMQPAMGAGFAASKTPTPLRNCLRSLVTHTIFGLGLYLSGLGFSVFAA</sequence>
<evidence type="ECO:0000256" key="1">
    <source>
        <dbReference type="SAM" id="Phobius"/>
    </source>
</evidence>
<comment type="caution">
    <text evidence="2">The sequence shown here is derived from an EMBL/GenBank/DDBJ whole genome shotgun (WGS) entry which is preliminary data.</text>
</comment>
<dbReference type="RefSeq" id="WP_203585661.1">
    <property type="nucleotide sequence ID" value="NZ_JACOPV010000022.1"/>
</dbReference>
<evidence type="ECO:0000313" key="3">
    <source>
        <dbReference type="Proteomes" id="UP000745663"/>
    </source>
</evidence>
<keyword evidence="1" id="KW-1133">Transmembrane helix</keyword>
<proteinExistence type="predicted"/>
<gene>
    <name evidence="2" type="ORF">H8F21_26580</name>
</gene>
<feature type="transmembrane region" description="Helical" evidence="1">
    <location>
        <begin position="142"/>
        <end position="163"/>
    </location>
</feature>
<dbReference type="Pfam" id="PF11158">
    <property type="entry name" value="DUF2938"/>
    <property type="match status" value="1"/>
</dbReference>
<evidence type="ECO:0000313" key="2">
    <source>
        <dbReference type="EMBL" id="MBM5461130.1"/>
    </source>
</evidence>
<reference evidence="2 3" key="1">
    <citation type="submission" date="2020-08" db="EMBL/GenBank/DDBJ databases">
        <title>Description of novel Pseudomonas species.</title>
        <authorList>
            <person name="Duman M."/>
            <person name="Mulet M."/>
            <person name="Altun S."/>
            <person name="Saticioglu I.B."/>
            <person name="Lalucat J."/>
            <person name="Garcia-Valdes E."/>
        </authorList>
    </citation>
    <scope>NUCLEOTIDE SEQUENCE [LARGE SCALE GENOMIC DNA]</scope>
    <source>
        <strain evidence="2 3">P66</strain>
    </source>
</reference>
<feature type="transmembrane region" description="Helical" evidence="1">
    <location>
        <begin position="6"/>
        <end position="28"/>
    </location>
</feature>